<sequence>MYRNCVSIKQKHAVLHTANYIADVVLQEMLLGNNLLKLTDFQSFYEKSSKSCHSHQRQYHSKLS</sequence>
<reference evidence="1" key="1">
    <citation type="submission" date="2014-12" db="EMBL/GenBank/DDBJ databases">
        <title>Insight into the proteome of Arion vulgaris.</title>
        <authorList>
            <person name="Aradska J."/>
            <person name="Bulat T."/>
            <person name="Smidak R."/>
            <person name="Sarate P."/>
            <person name="Gangsoo J."/>
            <person name="Sialana F."/>
            <person name="Bilban M."/>
            <person name="Lubec G."/>
        </authorList>
    </citation>
    <scope>NUCLEOTIDE SEQUENCE</scope>
    <source>
        <tissue evidence="1">Skin</tissue>
    </source>
</reference>
<dbReference type="EMBL" id="HACG01017863">
    <property type="protein sequence ID" value="CEK64728.1"/>
    <property type="molecule type" value="Transcribed_RNA"/>
</dbReference>
<name>A0A0B6Z870_9EUPU</name>
<organism evidence="1">
    <name type="scientific">Arion vulgaris</name>
    <dbReference type="NCBI Taxonomy" id="1028688"/>
    <lineage>
        <taxon>Eukaryota</taxon>
        <taxon>Metazoa</taxon>
        <taxon>Spiralia</taxon>
        <taxon>Lophotrochozoa</taxon>
        <taxon>Mollusca</taxon>
        <taxon>Gastropoda</taxon>
        <taxon>Heterobranchia</taxon>
        <taxon>Euthyneura</taxon>
        <taxon>Panpulmonata</taxon>
        <taxon>Eupulmonata</taxon>
        <taxon>Stylommatophora</taxon>
        <taxon>Helicina</taxon>
        <taxon>Arionoidea</taxon>
        <taxon>Arionidae</taxon>
        <taxon>Arion</taxon>
    </lineage>
</organism>
<protein>
    <submittedName>
        <fullName evidence="1">Uncharacterized protein</fullName>
    </submittedName>
</protein>
<accession>A0A0B6Z870</accession>
<dbReference type="AlphaFoldDB" id="A0A0B6Z870"/>
<proteinExistence type="predicted"/>
<evidence type="ECO:0000313" key="1">
    <source>
        <dbReference type="EMBL" id="CEK64728.1"/>
    </source>
</evidence>
<gene>
    <name evidence="1" type="primary">ORF52715</name>
</gene>